<name>A0A7D9E5W1_PARCT</name>
<evidence type="ECO:0000256" key="6">
    <source>
        <dbReference type="ARBA" id="ARBA00093197"/>
    </source>
</evidence>
<evidence type="ECO:0000256" key="14">
    <source>
        <dbReference type="ARBA" id="ARBA00093273"/>
    </source>
</evidence>
<evidence type="ECO:0000313" key="18">
    <source>
        <dbReference type="EMBL" id="CAB4002340.1"/>
    </source>
</evidence>
<comment type="catalytic activity">
    <reaction evidence="12">
        <text>(3R)-1,4-thiomorpholine-3-carboxylate + NADP(+) = 3,4-dehydrothiomorpholine-3-carboxylate + NADPH + 2 H(+)</text>
        <dbReference type="Rhea" id="RHEA:12500"/>
        <dbReference type="ChEBI" id="CHEBI:15378"/>
        <dbReference type="ChEBI" id="CHEBI:57783"/>
        <dbReference type="ChEBI" id="CHEBI:58349"/>
        <dbReference type="ChEBI" id="CHEBI:58517"/>
        <dbReference type="ChEBI" id="CHEBI:176873"/>
        <dbReference type="EC" id="1.5.1.25"/>
    </reaction>
    <physiologicalReaction direction="right-to-left" evidence="12">
        <dbReference type="Rhea" id="RHEA:12502"/>
    </physiologicalReaction>
</comment>
<keyword evidence="19" id="KW-1185">Reference proteome</keyword>
<evidence type="ECO:0000256" key="9">
    <source>
        <dbReference type="ARBA" id="ARBA00093227"/>
    </source>
</evidence>
<evidence type="ECO:0000256" key="7">
    <source>
        <dbReference type="ARBA" id="ARBA00093203"/>
    </source>
</evidence>
<dbReference type="GO" id="GO:0042562">
    <property type="term" value="F:hormone binding"/>
    <property type="evidence" value="ECO:0007669"/>
    <property type="project" value="TreeGrafter"/>
</dbReference>
<comment type="caution">
    <text evidence="18">The sequence shown here is derived from an EMBL/GenBank/DDBJ whole genome shotgun (WGS) entry which is preliminary data.</text>
</comment>
<evidence type="ECO:0000256" key="4">
    <source>
        <dbReference type="ARBA" id="ARBA00033420"/>
    </source>
</evidence>
<evidence type="ECO:0000256" key="13">
    <source>
        <dbReference type="ARBA" id="ARBA00093264"/>
    </source>
</evidence>
<proteinExistence type="inferred from homology"/>
<dbReference type="InterPro" id="IPR023401">
    <property type="entry name" value="ODC_N"/>
</dbReference>
<dbReference type="EMBL" id="CACRXK020004326">
    <property type="protein sequence ID" value="CAB4002340.1"/>
    <property type="molecule type" value="Genomic_DNA"/>
</dbReference>
<dbReference type="InterPro" id="IPR003462">
    <property type="entry name" value="ODC_Mu_crystall"/>
</dbReference>
<evidence type="ECO:0000256" key="15">
    <source>
        <dbReference type="ARBA" id="ARBA00093567"/>
    </source>
</evidence>
<evidence type="ECO:0000256" key="11">
    <source>
        <dbReference type="ARBA" id="ARBA00093250"/>
    </source>
</evidence>
<dbReference type="OrthoDB" id="41492at2759"/>
<evidence type="ECO:0000256" key="17">
    <source>
        <dbReference type="ARBA" id="ARBA00093650"/>
    </source>
</evidence>
<comment type="similarity">
    <text evidence="1">Belongs to the ornithine cyclodeaminase/mu-crystallin family.</text>
</comment>
<evidence type="ECO:0000256" key="2">
    <source>
        <dbReference type="ARBA" id="ARBA00012883"/>
    </source>
</evidence>
<dbReference type="GO" id="GO:0005737">
    <property type="term" value="C:cytoplasm"/>
    <property type="evidence" value="ECO:0007669"/>
    <property type="project" value="TreeGrafter"/>
</dbReference>
<dbReference type="EC" id="1.5.1.1" evidence="16"/>
<comment type="catalytic activity">
    <reaction evidence="5">
        <text>L-pipecolate + NAD(+) = Delta(1)-piperideine-2-carboxylate + NADH + H(+)</text>
        <dbReference type="Rhea" id="RHEA:30807"/>
        <dbReference type="ChEBI" id="CHEBI:15378"/>
        <dbReference type="ChEBI" id="CHEBI:57540"/>
        <dbReference type="ChEBI" id="CHEBI:57945"/>
        <dbReference type="ChEBI" id="CHEBI:61185"/>
        <dbReference type="ChEBI" id="CHEBI:77631"/>
        <dbReference type="EC" id="1.5.1.1"/>
    </reaction>
    <physiologicalReaction direction="right-to-left" evidence="5">
        <dbReference type="Rhea" id="RHEA:30809"/>
    </physiologicalReaction>
</comment>
<dbReference type="Pfam" id="PF02423">
    <property type="entry name" value="OCD_Mu_crystall"/>
    <property type="match status" value="1"/>
</dbReference>
<reference evidence="18" key="1">
    <citation type="submission" date="2020-04" db="EMBL/GenBank/DDBJ databases">
        <authorList>
            <person name="Alioto T."/>
            <person name="Alioto T."/>
            <person name="Gomez Garrido J."/>
        </authorList>
    </citation>
    <scope>NUCLEOTIDE SEQUENCE</scope>
    <source>
        <strain evidence="18">A484AB</strain>
    </source>
</reference>
<dbReference type="GO" id="GO:0047127">
    <property type="term" value="F:thiomorpholine-carboxylate dehydrogenase activity"/>
    <property type="evidence" value="ECO:0007669"/>
    <property type="project" value="UniProtKB-EC"/>
</dbReference>
<dbReference type="EC" id="1.5.1.25" evidence="2"/>
<dbReference type="Gene3D" id="3.40.50.720">
    <property type="entry name" value="NAD(P)-binding Rossmann-like Domain"/>
    <property type="match status" value="1"/>
</dbReference>
<comment type="catalytic activity">
    <reaction evidence="8">
        <text>(3R)-1,4-thiomorpholine-3-carboxylate + NAD(+) = 3,4-dehydrothiomorpholine-3-carboxylate + NADH + 2 H(+)</text>
        <dbReference type="Rhea" id="RHEA:12504"/>
        <dbReference type="ChEBI" id="CHEBI:15378"/>
        <dbReference type="ChEBI" id="CHEBI:57540"/>
        <dbReference type="ChEBI" id="CHEBI:57945"/>
        <dbReference type="ChEBI" id="CHEBI:58517"/>
        <dbReference type="ChEBI" id="CHEBI:176873"/>
        <dbReference type="EC" id="1.5.1.25"/>
    </reaction>
    <physiologicalReaction direction="right-to-left" evidence="8">
        <dbReference type="Rhea" id="RHEA:12506"/>
    </physiologicalReaction>
</comment>
<evidence type="ECO:0000256" key="10">
    <source>
        <dbReference type="ARBA" id="ARBA00093248"/>
    </source>
</evidence>
<dbReference type="GO" id="GO:0050241">
    <property type="term" value="F:pyrroline-2-carboxylate reductase activity"/>
    <property type="evidence" value="ECO:0007669"/>
    <property type="project" value="UniProtKB-EC"/>
</dbReference>
<evidence type="ECO:0000256" key="12">
    <source>
        <dbReference type="ARBA" id="ARBA00093263"/>
    </source>
</evidence>
<accession>A0A7D9E5W1</accession>
<evidence type="ECO:0000256" key="16">
    <source>
        <dbReference type="ARBA" id="ARBA00093598"/>
    </source>
</evidence>
<comment type="subunit">
    <text evidence="15">Homodimer. Binds the thyroid hormone triiodothyronine (T3); T3 binding inhibits enzymatic activity.</text>
</comment>
<comment type="catalytic activity">
    <reaction evidence="9">
        <text>(S)-cystathionine ketimine + NADPH + 2 H(+) = (3R,5S)-2,3,5,6,7-pentahydro-1,4-thiazepine-3,5-dicarboxylate + NADP(+)</text>
        <dbReference type="Rhea" id="RHEA:68036"/>
        <dbReference type="ChEBI" id="CHEBI:15378"/>
        <dbReference type="ChEBI" id="CHEBI:57783"/>
        <dbReference type="ChEBI" id="CHEBI:58349"/>
        <dbReference type="ChEBI" id="CHEBI:176808"/>
        <dbReference type="ChEBI" id="CHEBI:176810"/>
    </reaction>
    <physiologicalReaction direction="left-to-right" evidence="9">
        <dbReference type="Rhea" id="RHEA:68037"/>
    </physiologicalReaction>
</comment>
<comment type="catalytic activity">
    <reaction evidence="11">
        <text>(S)-cystathionine ketimine + NADH + 2 H(+) = (3R,5S)-2,3,5,6,7-pentahydro-1,4-thiazepine-3,5-dicarboxylate + NAD(+)</text>
        <dbReference type="Rhea" id="RHEA:68032"/>
        <dbReference type="ChEBI" id="CHEBI:15378"/>
        <dbReference type="ChEBI" id="CHEBI:57540"/>
        <dbReference type="ChEBI" id="CHEBI:57945"/>
        <dbReference type="ChEBI" id="CHEBI:176808"/>
        <dbReference type="ChEBI" id="CHEBI:176810"/>
    </reaction>
    <physiologicalReaction direction="left-to-right" evidence="11">
        <dbReference type="Rhea" id="RHEA:68033"/>
    </physiologicalReaction>
</comment>
<dbReference type="Gene3D" id="3.30.1780.10">
    <property type="entry name" value="ornithine cyclodeaminase, domain 1"/>
    <property type="match status" value="1"/>
</dbReference>
<sequence length="250" mass="26740">MPCFSKNEEALTVKLVSLFPEKRPALHSVIVLFNSTTGAIESLMDGGVITLMRTAAASAVALKHLTTPENCKILCIIGAGGQALSHFNAFKHVRNFTEVRVWNRTAANAHKFAKETGAIPYDSAEEAVKNADVVVTATGSKTPVLCGDWLKPGAFICSIGAPMETARELDDAVMHQSTIIADSYDGAQQESGDIILSKAKITAEIGEVISGKVTLPPNKFVLFKSLGLAVYDAVTAKHVYTKYKSTSARL</sequence>
<dbReference type="AlphaFoldDB" id="A0A7D9E5W1"/>
<comment type="catalytic activity">
    <reaction evidence="7">
        <text>L-proline + NADP(+) = 1-pyrroline-2-carboxylate + NADPH + H(+)</text>
        <dbReference type="Rhea" id="RHEA:20317"/>
        <dbReference type="ChEBI" id="CHEBI:15378"/>
        <dbReference type="ChEBI" id="CHEBI:39785"/>
        <dbReference type="ChEBI" id="CHEBI:57783"/>
        <dbReference type="ChEBI" id="CHEBI:58349"/>
        <dbReference type="ChEBI" id="CHEBI:60039"/>
        <dbReference type="EC" id="1.5.1.1"/>
    </reaction>
    <physiologicalReaction direction="right-to-left" evidence="7">
        <dbReference type="Rhea" id="RHEA:20319"/>
    </physiologicalReaction>
</comment>
<dbReference type="PANTHER" id="PTHR13812:SF19">
    <property type="entry name" value="KETIMINE REDUCTASE MU-CRYSTALLIN"/>
    <property type="match status" value="1"/>
</dbReference>
<organism evidence="18 19">
    <name type="scientific">Paramuricea clavata</name>
    <name type="common">Red gorgonian</name>
    <name type="synonym">Violescent sea-whip</name>
    <dbReference type="NCBI Taxonomy" id="317549"/>
    <lineage>
        <taxon>Eukaryota</taxon>
        <taxon>Metazoa</taxon>
        <taxon>Cnidaria</taxon>
        <taxon>Anthozoa</taxon>
        <taxon>Octocorallia</taxon>
        <taxon>Malacalcyonacea</taxon>
        <taxon>Plexauridae</taxon>
        <taxon>Paramuricea</taxon>
    </lineage>
</organism>
<comment type="catalytic activity">
    <reaction evidence="10">
        <text>(R)-lanthionine ketimine + NADPH + 2 H(+) = (3R,5R)-1,4-thiomorpholine-3,5-dicarboxylate + NADP(+)</text>
        <dbReference type="Rhea" id="RHEA:68040"/>
        <dbReference type="ChEBI" id="CHEBI:15378"/>
        <dbReference type="ChEBI" id="CHEBI:57783"/>
        <dbReference type="ChEBI" id="CHEBI:58349"/>
        <dbReference type="ChEBI" id="CHEBI:176891"/>
        <dbReference type="ChEBI" id="CHEBI:176892"/>
    </reaction>
    <physiologicalReaction direction="left-to-right" evidence="10">
        <dbReference type="Rhea" id="RHEA:68041"/>
    </physiologicalReaction>
</comment>
<comment type="catalytic activity">
    <reaction evidence="6">
        <text>Delta(2)-thiazoline-2-carboxylate + NADPH + 2 H(+) = L-thiazolidine-2-carboxylate + NADP(+)</text>
        <dbReference type="Rhea" id="RHEA:68072"/>
        <dbReference type="ChEBI" id="CHEBI:15378"/>
        <dbReference type="ChEBI" id="CHEBI:57783"/>
        <dbReference type="ChEBI" id="CHEBI:58349"/>
        <dbReference type="ChEBI" id="CHEBI:176895"/>
        <dbReference type="ChEBI" id="CHEBI:176896"/>
    </reaction>
    <physiologicalReaction direction="left-to-right" evidence="6">
        <dbReference type="Rhea" id="RHEA:68073"/>
    </physiologicalReaction>
</comment>
<comment type="catalytic activity">
    <reaction evidence="13">
        <text>L-proline + NAD(+) = 1-pyrroline-2-carboxylate + NADH + H(+)</text>
        <dbReference type="Rhea" id="RHEA:20321"/>
        <dbReference type="ChEBI" id="CHEBI:15378"/>
        <dbReference type="ChEBI" id="CHEBI:39785"/>
        <dbReference type="ChEBI" id="CHEBI:57540"/>
        <dbReference type="ChEBI" id="CHEBI:57945"/>
        <dbReference type="ChEBI" id="CHEBI:60039"/>
        <dbReference type="EC" id="1.5.1.1"/>
    </reaction>
    <physiologicalReaction direction="right-to-left" evidence="13">
        <dbReference type="Rhea" id="RHEA:20323"/>
    </physiologicalReaction>
</comment>
<protein>
    <recommendedName>
        <fullName evidence="3">Ketimine reductase mu-crystallin</fullName>
        <ecNumber evidence="16">1.5.1.1</ecNumber>
        <ecNumber evidence="2">1.5.1.25</ecNumber>
    </recommendedName>
    <alternativeName>
        <fullName evidence="17">1-piperideine-2-carboxylate/1-pyrroline-2-carboxylate reductase</fullName>
    </alternativeName>
    <alternativeName>
        <fullName evidence="4">NADP-regulated thyroid-hormone-binding protein</fullName>
    </alternativeName>
</protein>
<dbReference type="PANTHER" id="PTHR13812">
    <property type="entry name" value="KETIMINE REDUCTASE MU-CRYSTALLIN"/>
    <property type="match status" value="1"/>
</dbReference>
<evidence type="ECO:0000256" key="8">
    <source>
        <dbReference type="ARBA" id="ARBA00093226"/>
    </source>
</evidence>
<evidence type="ECO:0000256" key="3">
    <source>
        <dbReference type="ARBA" id="ARBA00015173"/>
    </source>
</evidence>
<evidence type="ECO:0000256" key="1">
    <source>
        <dbReference type="ARBA" id="ARBA00008903"/>
    </source>
</evidence>
<dbReference type="FunFam" id="3.40.50.720:FF:000241">
    <property type="entry name" value="ketimine reductase mu-crystallin"/>
    <property type="match status" value="1"/>
</dbReference>
<dbReference type="Proteomes" id="UP001152795">
    <property type="component" value="Unassembled WGS sequence"/>
</dbReference>
<gene>
    <name evidence="18" type="ORF">PACLA_8A043181</name>
</gene>
<comment type="catalytic activity">
    <reaction evidence="14">
        <text>L-pipecolate + NADP(+) = Delta(1)-piperideine-2-carboxylate + NADPH + H(+)</text>
        <dbReference type="Rhea" id="RHEA:12524"/>
        <dbReference type="ChEBI" id="CHEBI:15378"/>
        <dbReference type="ChEBI" id="CHEBI:57783"/>
        <dbReference type="ChEBI" id="CHEBI:58349"/>
        <dbReference type="ChEBI" id="CHEBI:61185"/>
        <dbReference type="ChEBI" id="CHEBI:77631"/>
        <dbReference type="EC" id="1.5.1.1"/>
    </reaction>
    <physiologicalReaction direction="right-to-left" evidence="14">
        <dbReference type="Rhea" id="RHEA:12526"/>
    </physiologicalReaction>
</comment>
<dbReference type="InterPro" id="IPR036291">
    <property type="entry name" value="NAD(P)-bd_dom_sf"/>
</dbReference>
<evidence type="ECO:0000256" key="5">
    <source>
        <dbReference type="ARBA" id="ARBA00093190"/>
    </source>
</evidence>
<dbReference type="SUPFAM" id="SSF51735">
    <property type="entry name" value="NAD(P)-binding Rossmann-fold domains"/>
    <property type="match status" value="1"/>
</dbReference>
<evidence type="ECO:0000313" key="19">
    <source>
        <dbReference type="Proteomes" id="UP001152795"/>
    </source>
</evidence>